<dbReference type="Pfam" id="PF00027">
    <property type="entry name" value="cNMP_binding"/>
    <property type="match status" value="1"/>
</dbReference>
<dbReference type="SMART" id="SM00100">
    <property type="entry name" value="cNMP"/>
    <property type="match status" value="1"/>
</dbReference>
<gene>
    <name evidence="3" type="ORF">PLXY2_LOCUS922</name>
</gene>
<dbReference type="InterPro" id="IPR018490">
    <property type="entry name" value="cNMP-bd_dom_sf"/>
</dbReference>
<dbReference type="Gene3D" id="2.60.120.10">
    <property type="entry name" value="Jelly Rolls"/>
    <property type="match status" value="2"/>
</dbReference>
<evidence type="ECO:0000259" key="2">
    <source>
        <dbReference type="PROSITE" id="PS50042"/>
    </source>
</evidence>
<feature type="compositionally biased region" description="Polar residues" evidence="1">
    <location>
        <begin position="344"/>
        <end position="367"/>
    </location>
</feature>
<dbReference type="AlphaFoldDB" id="A0A8S4D307"/>
<organism evidence="3 4">
    <name type="scientific">Plutella xylostella</name>
    <name type="common">Diamondback moth</name>
    <name type="synonym">Plutella maculipennis</name>
    <dbReference type="NCBI Taxonomy" id="51655"/>
    <lineage>
        <taxon>Eukaryota</taxon>
        <taxon>Metazoa</taxon>
        <taxon>Ecdysozoa</taxon>
        <taxon>Arthropoda</taxon>
        <taxon>Hexapoda</taxon>
        <taxon>Insecta</taxon>
        <taxon>Pterygota</taxon>
        <taxon>Neoptera</taxon>
        <taxon>Endopterygota</taxon>
        <taxon>Lepidoptera</taxon>
        <taxon>Glossata</taxon>
        <taxon>Ditrysia</taxon>
        <taxon>Yponomeutoidea</taxon>
        <taxon>Plutellidae</taxon>
        <taxon>Plutella</taxon>
    </lineage>
</organism>
<dbReference type="PROSITE" id="PS50042">
    <property type="entry name" value="CNMP_BINDING_3"/>
    <property type="match status" value="1"/>
</dbReference>
<dbReference type="InterPro" id="IPR014710">
    <property type="entry name" value="RmlC-like_jellyroll"/>
</dbReference>
<dbReference type="InterPro" id="IPR000595">
    <property type="entry name" value="cNMP-bd_dom"/>
</dbReference>
<sequence>MITKAQKEQDAMLRAFRAKCRFRALVRQARANSYWLMESEDSYDGVDDVKRRVEQAVRAVRAVKTKKHRLTISDKVLLCKPAEERTATEQQYLNRIIGGLKCFKRYPDEVKKKLAAVTYFKYYGPGRVIVRQHQEAHALYFIVTGDVTVSLVSWDELLKAPQSTDVGIMHPGDMFGEVSLLHTIPRTATCTTVGHCELLVLMKEDFKNVLQESVQKQWDSVKKAMSQFTYFDGLDEVARREGCIMAKMKTFQPNDVILGDGIGMTNFVYFVLSGHCQMIESLQISAVKYRDSVRYSLYDPYIPTQESDQDFEAKYFSAYKNKEAVSQETESESSTNVSSLSAPLQVTPTRLSSSHNPDSKLVRQSSKISDDADKNTIDRADPESTDDATKGVPPNLRTYFMKVCEMSAGATFGFGESMRDRRVVAAARVACMLLPKVWLLQKNTTNIWTRVQRYLERKIPTKRQLFNEFVSARRWQKYREQVVSEVTSRTNTINFTSIHDVPYYVRMSEMTDSCV</sequence>
<evidence type="ECO:0000256" key="1">
    <source>
        <dbReference type="SAM" id="MobiDB-lite"/>
    </source>
</evidence>
<dbReference type="EMBL" id="CAJHNJ030000002">
    <property type="protein sequence ID" value="CAG9091348.1"/>
    <property type="molecule type" value="Genomic_DNA"/>
</dbReference>
<dbReference type="SUPFAM" id="SSF51206">
    <property type="entry name" value="cAMP-binding domain-like"/>
    <property type="match status" value="2"/>
</dbReference>
<protein>
    <submittedName>
        <fullName evidence="3">(diamondback moth) hypothetical protein</fullName>
    </submittedName>
</protein>
<dbReference type="PANTHER" id="PTHR23011:SF41">
    <property type="entry name" value="CYCLIC NUCLEOTIDE-BINDING DOMAIN-CONTAINING PROTEIN"/>
    <property type="match status" value="1"/>
</dbReference>
<evidence type="ECO:0000313" key="3">
    <source>
        <dbReference type="EMBL" id="CAG9091348.1"/>
    </source>
</evidence>
<evidence type="ECO:0000313" key="4">
    <source>
        <dbReference type="Proteomes" id="UP000653454"/>
    </source>
</evidence>
<reference evidence="3" key="1">
    <citation type="submission" date="2020-11" db="EMBL/GenBank/DDBJ databases">
        <authorList>
            <person name="Whiteford S."/>
        </authorList>
    </citation>
    <scope>NUCLEOTIDE SEQUENCE</scope>
</reference>
<feature type="domain" description="Cyclic nucleotide-binding" evidence="2">
    <location>
        <begin position="102"/>
        <end position="210"/>
    </location>
</feature>
<feature type="compositionally biased region" description="Low complexity" evidence="1">
    <location>
        <begin position="327"/>
        <end position="342"/>
    </location>
</feature>
<name>A0A8S4D307_PLUXY</name>
<feature type="region of interest" description="Disordered" evidence="1">
    <location>
        <begin position="327"/>
        <end position="392"/>
    </location>
</feature>
<keyword evidence="4" id="KW-1185">Reference proteome</keyword>
<dbReference type="CDD" id="cd00038">
    <property type="entry name" value="CAP_ED"/>
    <property type="match status" value="1"/>
</dbReference>
<feature type="compositionally biased region" description="Basic and acidic residues" evidence="1">
    <location>
        <begin position="368"/>
        <end position="382"/>
    </location>
</feature>
<accession>A0A8S4D307</accession>
<dbReference type="Proteomes" id="UP000653454">
    <property type="component" value="Unassembled WGS sequence"/>
</dbReference>
<proteinExistence type="predicted"/>
<comment type="caution">
    <text evidence="3">The sequence shown here is derived from an EMBL/GenBank/DDBJ whole genome shotgun (WGS) entry which is preliminary data.</text>
</comment>
<dbReference type="PANTHER" id="PTHR23011">
    <property type="entry name" value="CYCLIC NUCLEOTIDE-BINDING DOMAIN CONTAINING PROTEIN"/>
    <property type="match status" value="1"/>
</dbReference>